<dbReference type="InterPro" id="IPR001810">
    <property type="entry name" value="F-box_dom"/>
</dbReference>
<reference evidence="3 4" key="1">
    <citation type="submission" date="2014-04" db="EMBL/GenBank/DDBJ databases">
        <authorList>
            <consortium name="DOE Joint Genome Institute"/>
            <person name="Kuo A."/>
            <person name="Ruytinx J."/>
            <person name="Rineau F."/>
            <person name="Colpaert J."/>
            <person name="Kohler A."/>
            <person name="Nagy L.G."/>
            <person name="Floudas D."/>
            <person name="Copeland A."/>
            <person name="Barry K.W."/>
            <person name="Cichocki N."/>
            <person name="Veneault-Fourrey C."/>
            <person name="LaButti K."/>
            <person name="Lindquist E.A."/>
            <person name="Lipzen A."/>
            <person name="Lundell T."/>
            <person name="Morin E."/>
            <person name="Murat C."/>
            <person name="Sun H."/>
            <person name="Tunlid A."/>
            <person name="Henrissat B."/>
            <person name="Grigoriev I.V."/>
            <person name="Hibbett D.S."/>
            <person name="Martin F."/>
            <person name="Nordberg H.P."/>
            <person name="Cantor M.N."/>
            <person name="Hua S.X."/>
        </authorList>
    </citation>
    <scope>NUCLEOTIDE SEQUENCE [LARGE SCALE GENOMIC DNA]</scope>
    <source>
        <strain evidence="3 4">UH-Slu-Lm8-n1</strain>
    </source>
</reference>
<evidence type="ECO:0000313" key="3">
    <source>
        <dbReference type="EMBL" id="KIK45944.1"/>
    </source>
</evidence>
<proteinExistence type="predicted"/>
<dbReference type="OrthoDB" id="2862720at2759"/>
<evidence type="ECO:0000313" key="4">
    <source>
        <dbReference type="Proteomes" id="UP000054485"/>
    </source>
</evidence>
<evidence type="ECO:0000259" key="2">
    <source>
        <dbReference type="PROSITE" id="PS50181"/>
    </source>
</evidence>
<keyword evidence="4" id="KW-1185">Reference proteome</keyword>
<sequence length="434" mass="48993">MPTITDLPDELLDEIAQLLPKGTLFSLCTVSNRFQPRATRWLYRSLALAGNGETIKICKVLVSNKLAAISVRKVLLWPGLAFSRLSLTGGPFYLYLSAFYKLLSRALSCATNVENIRLMFPYCGASLSLDACVFPNLQSFATTMEPHTLASFVRRHPQLQELHISPSDLRSIPLSEFSGISLSSLNSVCLPESLLFMISPDAPLQSVLSPEIEDDNEDIPNFIRHLSRYYTTLSELHLCRPHWNAEVLMHVATLLPNIKSFTFTRMIPGRHHHSNLAFFEACETALPFFSSLSQLRIEVARSRELSGFTSVCDYRCDFKMVQIWGDKCPTLSICAFPTGTAWHRIEDNVWMPDLHHKAAIQWFFEAASTDQFPIHVMGSLQQFCDSRGKVDTLGLLNFRSPTAMESIGLYPQTEEDESEFYSSDSDENDIEIDE</sequence>
<dbReference type="Pfam" id="PF00646">
    <property type="entry name" value="F-box"/>
    <property type="match status" value="1"/>
</dbReference>
<organism evidence="3 4">
    <name type="scientific">Suillus luteus UH-Slu-Lm8-n1</name>
    <dbReference type="NCBI Taxonomy" id="930992"/>
    <lineage>
        <taxon>Eukaryota</taxon>
        <taxon>Fungi</taxon>
        <taxon>Dikarya</taxon>
        <taxon>Basidiomycota</taxon>
        <taxon>Agaricomycotina</taxon>
        <taxon>Agaricomycetes</taxon>
        <taxon>Agaricomycetidae</taxon>
        <taxon>Boletales</taxon>
        <taxon>Suillineae</taxon>
        <taxon>Suillaceae</taxon>
        <taxon>Suillus</taxon>
    </lineage>
</organism>
<name>A0A0D0B803_9AGAM</name>
<dbReference type="PROSITE" id="PS50181">
    <property type="entry name" value="FBOX"/>
    <property type="match status" value="1"/>
</dbReference>
<dbReference type="AlphaFoldDB" id="A0A0D0B803"/>
<dbReference type="STRING" id="930992.A0A0D0B803"/>
<gene>
    <name evidence="3" type="ORF">CY34DRAFT_472093</name>
</gene>
<dbReference type="EMBL" id="KN835165">
    <property type="protein sequence ID" value="KIK45944.1"/>
    <property type="molecule type" value="Genomic_DNA"/>
</dbReference>
<protein>
    <submittedName>
        <fullName evidence="3">Unplaced genomic scaffold CY34scaffold_34, whole genome shotgun sequence</fullName>
    </submittedName>
</protein>
<dbReference type="Proteomes" id="UP000054485">
    <property type="component" value="Unassembled WGS sequence"/>
</dbReference>
<feature type="compositionally biased region" description="Acidic residues" evidence="1">
    <location>
        <begin position="413"/>
        <end position="434"/>
    </location>
</feature>
<accession>A0A0D0B803</accession>
<reference evidence="4" key="2">
    <citation type="submission" date="2015-01" db="EMBL/GenBank/DDBJ databases">
        <title>Evolutionary Origins and Diversification of the Mycorrhizal Mutualists.</title>
        <authorList>
            <consortium name="DOE Joint Genome Institute"/>
            <consortium name="Mycorrhizal Genomics Consortium"/>
            <person name="Kohler A."/>
            <person name="Kuo A."/>
            <person name="Nagy L.G."/>
            <person name="Floudas D."/>
            <person name="Copeland A."/>
            <person name="Barry K.W."/>
            <person name="Cichocki N."/>
            <person name="Veneault-Fourrey C."/>
            <person name="LaButti K."/>
            <person name="Lindquist E.A."/>
            <person name="Lipzen A."/>
            <person name="Lundell T."/>
            <person name="Morin E."/>
            <person name="Murat C."/>
            <person name="Riley R."/>
            <person name="Ohm R."/>
            <person name="Sun H."/>
            <person name="Tunlid A."/>
            <person name="Henrissat B."/>
            <person name="Grigoriev I.V."/>
            <person name="Hibbett D.S."/>
            <person name="Martin F."/>
        </authorList>
    </citation>
    <scope>NUCLEOTIDE SEQUENCE [LARGE SCALE GENOMIC DNA]</scope>
    <source>
        <strain evidence="4">UH-Slu-Lm8-n1</strain>
    </source>
</reference>
<dbReference type="HOGENOM" id="CLU_048772_0_0_1"/>
<evidence type="ECO:0000256" key="1">
    <source>
        <dbReference type="SAM" id="MobiDB-lite"/>
    </source>
</evidence>
<dbReference type="InParanoid" id="A0A0D0B803"/>
<feature type="domain" description="F-box" evidence="2">
    <location>
        <begin position="1"/>
        <end position="46"/>
    </location>
</feature>
<feature type="region of interest" description="Disordered" evidence="1">
    <location>
        <begin position="412"/>
        <end position="434"/>
    </location>
</feature>